<proteinExistence type="predicted"/>
<feature type="transmembrane region" description="Helical" evidence="1">
    <location>
        <begin position="71"/>
        <end position="88"/>
    </location>
</feature>
<keyword evidence="1" id="KW-0472">Membrane</keyword>
<evidence type="ECO:0000313" key="3">
    <source>
        <dbReference type="Proteomes" id="UP000611945"/>
    </source>
</evidence>
<sequence length="298" mass="32277">MRALADFIMRGRAQAIFVVVGAAMVPMLFWLSAAAASLILMRRGLNDALGIIVWALLPAIGWWWFGEPRTLLVLAGTLSLALVLRVRVSWTRVLLASVPLGLMYAVVLSTLFSAPIEAMVAELQKLMPQMLEGIYQQMSAEEQASLHSLMMPVLTGLMAALLQIVTLLCLLLGRYWQAALYNPGGFASEFRAVRLPPVLALALMAVMLLGPSLGAPMAMLAPLCSVPLVFAGVALMHGLVAKGRLGRFWLVGLYVTLVLFMQFIYPLLVVLAIVDSLFDFRGRPSRNNGAGPANGEKS</sequence>
<name>A0ABR8TSD4_9PSED</name>
<feature type="transmembrane region" description="Helical" evidence="1">
    <location>
        <begin position="248"/>
        <end position="274"/>
    </location>
</feature>
<gene>
    <name evidence="2" type="ORF">H9642_15980</name>
</gene>
<evidence type="ECO:0000256" key="1">
    <source>
        <dbReference type="SAM" id="Phobius"/>
    </source>
</evidence>
<keyword evidence="1" id="KW-0812">Transmembrane</keyword>
<keyword evidence="1" id="KW-1133">Transmembrane helix</keyword>
<feature type="transmembrane region" description="Helical" evidence="1">
    <location>
        <begin position="100"/>
        <end position="121"/>
    </location>
</feature>
<protein>
    <recommendedName>
        <fullName evidence="4">DUF2232 domain-containing protein</fullName>
    </recommendedName>
</protein>
<dbReference type="EMBL" id="JACSQG010000011">
    <property type="protein sequence ID" value="MBD7978681.1"/>
    <property type="molecule type" value="Genomic_DNA"/>
</dbReference>
<evidence type="ECO:0008006" key="4">
    <source>
        <dbReference type="Google" id="ProtNLM"/>
    </source>
</evidence>
<evidence type="ECO:0000313" key="2">
    <source>
        <dbReference type="EMBL" id="MBD7978681.1"/>
    </source>
</evidence>
<feature type="transmembrane region" description="Helical" evidence="1">
    <location>
        <begin position="193"/>
        <end position="213"/>
    </location>
</feature>
<comment type="caution">
    <text evidence="2">The sequence shown here is derived from an EMBL/GenBank/DDBJ whole genome shotgun (WGS) entry which is preliminary data.</text>
</comment>
<feature type="transmembrane region" description="Helical" evidence="1">
    <location>
        <begin position="15"/>
        <end position="41"/>
    </location>
</feature>
<feature type="transmembrane region" description="Helical" evidence="1">
    <location>
        <begin position="48"/>
        <end position="65"/>
    </location>
</feature>
<dbReference type="Proteomes" id="UP000611945">
    <property type="component" value="Unassembled WGS sequence"/>
</dbReference>
<reference evidence="2 3" key="1">
    <citation type="submission" date="2020-08" db="EMBL/GenBank/DDBJ databases">
        <title>A Genomic Blueprint of the Chicken Gut Microbiome.</title>
        <authorList>
            <person name="Gilroy R."/>
            <person name="Ravi A."/>
            <person name="Getino M."/>
            <person name="Pursley I."/>
            <person name="Horton D.L."/>
            <person name="Alikhan N.-F."/>
            <person name="Baker D."/>
            <person name="Gharbi K."/>
            <person name="Hall N."/>
            <person name="Watson M."/>
            <person name="Adriaenssens E.M."/>
            <person name="Foster-Nyarko E."/>
            <person name="Jarju S."/>
            <person name="Secka A."/>
            <person name="Antonio M."/>
            <person name="Oren A."/>
            <person name="Chaudhuri R."/>
            <person name="La Ragione R.M."/>
            <person name="Hildebrand F."/>
            <person name="Pallen M.J."/>
        </authorList>
    </citation>
    <scope>NUCLEOTIDE SEQUENCE [LARGE SCALE GENOMIC DNA]</scope>
    <source>
        <strain evidence="2 3">Sa2CUA2</strain>
    </source>
</reference>
<feature type="transmembrane region" description="Helical" evidence="1">
    <location>
        <begin position="219"/>
        <end position="241"/>
    </location>
</feature>
<organism evidence="2 3">
    <name type="scientific">Serpens gallinarum</name>
    <dbReference type="NCBI Taxonomy" id="2763075"/>
    <lineage>
        <taxon>Bacteria</taxon>
        <taxon>Pseudomonadati</taxon>
        <taxon>Pseudomonadota</taxon>
        <taxon>Gammaproteobacteria</taxon>
        <taxon>Pseudomonadales</taxon>
        <taxon>Pseudomonadaceae</taxon>
        <taxon>Pseudomonas</taxon>
    </lineage>
</organism>
<feature type="transmembrane region" description="Helical" evidence="1">
    <location>
        <begin position="149"/>
        <end position="172"/>
    </location>
</feature>
<keyword evidence="3" id="KW-1185">Reference proteome</keyword>
<accession>A0ABR8TSD4</accession>
<dbReference type="RefSeq" id="WP_251837467.1">
    <property type="nucleotide sequence ID" value="NZ_JACSQG010000011.1"/>
</dbReference>